<evidence type="ECO:0000313" key="3">
    <source>
        <dbReference type="Proteomes" id="UP000695022"/>
    </source>
</evidence>
<proteinExistence type="predicted"/>
<evidence type="ECO:0000256" key="1">
    <source>
        <dbReference type="SAM" id="Coils"/>
    </source>
</evidence>
<feature type="region of interest" description="Disordered" evidence="2">
    <location>
        <begin position="139"/>
        <end position="170"/>
    </location>
</feature>
<feature type="compositionally biased region" description="Low complexity" evidence="2">
    <location>
        <begin position="216"/>
        <end position="242"/>
    </location>
</feature>
<sequence length="677" mass="77580">MSNPGGSISNYGSVAEAARDHTSPSNEIDAYPGIKYAHQTRRGYNDHHQAAAHSAYSDHLASNQQYEQRRYHDNERPPMRQDVHAAAFRREPLPDSYSIRSLPPGNGYGRGVPSAGDHLGSYPRKQPVYTHDVAIHGAPYRGSDEAYNDDVGDSYYRQGDSQEQAAYSRGQAELTGWQQQQQQQQQKQQQLLQLLKQQHEQQQQQQQQLPQQQWHQQHQQQQEQQQQQNYRQQQQHHPQQQQQHREDYLDQNPQQQHQQHQHQQHHQQLPQQQQQQQGEELHPKYPHQLSQQQQYHQQQQYQHQQQQQQHEENDEEEVKEEKEEEKKNVGARPPVSSDTDRTIGDAAYKVLALAHVVISGVGDGEQRISASQNNASTSNMAADAAAPKTRTVTSQPAPSSGDIWVKALNADAGMSSPPGGSTIPDVNAGHPVPNIVHFVRFNEPEVTFVQMLCMQAALQYIRPDRLYVHTDRPPSGRYWNMIRENPAVVVRHVTRPRRAHGRKLSAENALLFVRVAALREHGGISLADDILVVNSLDAYRKYEFTLGWPEGRYVSTSVLMATRDAAFLRVLEAAFTLGDEVTSHLRQQLTTRVLWLRPDLVHGVPTRLGVHNVCYDVFYGPLDWQDYDAVDLMYAHRYYLTPEDPIQQHDENNIKHLATPFGEIARLLYYGTRDVIK</sequence>
<dbReference type="GeneID" id="106817504"/>
<protein>
    <submittedName>
        <fullName evidence="4">Mediator of RNA polymerase II transcription subunit 26</fullName>
    </submittedName>
</protein>
<feature type="coiled-coil region" evidence="1">
    <location>
        <begin position="178"/>
        <end position="205"/>
    </location>
</feature>
<name>A0ABM1EZN7_PRICU</name>
<feature type="compositionally biased region" description="Basic and acidic residues" evidence="2">
    <location>
        <begin position="67"/>
        <end position="78"/>
    </location>
</feature>
<dbReference type="PANTHER" id="PTHR46830">
    <property type="entry name" value="TRANSFERASE, PUTATIVE-RELATED"/>
    <property type="match status" value="1"/>
</dbReference>
<accession>A0ABM1EZN7</accession>
<feature type="compositionally biased region" description="Basic and acidic residues" evidence="2">
    <location>
        <begin position="319"/>
        <end position="328"/>
    </location>
</feature>
<feature type="region of interest" description="Disordered" evidence="2">
    <location>
        <begin position="372"/>
        <end position="400"/>
    </location>
</feature>
<gene>
    <name evidence="4" type="primary">LOC106817504</name>
</gene>
<feature type="compositionally biased region" description="Low complexity" evidence="2">
    <location>
        <begin position="266"/>
        <end position="277"/>
    </location>
</feature>
<feature type="compositionally biased region" description="Low complexity" evidence="2">
    <location>
        <begin position="373"/>
        <end position="386"/>
    </location>
</feature>
<feature type="region of interest" description="Disordered" evidence="2">
    <location>
        <begin position="1"/>
        <end position="78"/>
    </location>
</feature>
<dbReference type="Proteomes" id="UP000695022">
    <property type="component" value="Unplaced"/>
</dbReference>
<organism evidence="3 4">
    <name type="scientific">Priapulus caudatus</name>
    <name type="common">Priapulid worm</name>
    <dbReference type="NCBI Taxonomy" id="37621"/>
    <lineage>
        <taxon>Eukaryota</taxon>
        <taxon>Metazoa</taxon>
        <taxon>Ecdysozoa</taxon>
        <taxon>Scalidophora</taxon>
        <taxon>Priapulida</taxon>
        <taxon>Priapulimorpha</taxon>
        <taxon>Priapulimorphida</taxon>
        <taxon>Priapulidae</taxon>
        <taxon>Priapulus</taxon>
    </lineage>
</organism>
<reference evidence="4" key="1">
    <citation type="submission" date="2025-08" db="UniProtKB">
        <authorList>
            <consortium name="RefSeq"/>
        </authorList>
    </citation>
    <scope>IDENTIFICATION</scope>
</reference>
<keyword evidence="3" id="KW-1185">Reference proteome</keyword>
<dbReference type="PANTHER" id="PTHR46830:SF1">
    <property type="entry name" value="ALPHA-1,4-N-ACETYLGLUCOSAMINYLTRANSFERASE"/>
    <property type="match status" value="1"/>
</dbReference>
<dbReference type="RefSeq" id="XP_014677658.1">
    <property type="nucleotide sequence ID" value="XM_014822172.1"/>
</dbReference>
<keyword evidence="1" id="KW-0175">Coiled coil</keyword>
<feature type="region of interest" description="Disordered" evidence="2">
    <location>
        <begin position="216"/>
        <end position="341"/>
    </location>
</feature>
<feature type="compositionally biased region" description="Low complexity" evidence="2">
    <location>
        <begin position="287"/>
        <end position="308"/>
    </location>
</feature>
<evidence type="ECO:0000313" key="4">
    <source>
        <dbReference type="RefSeq" id="XP_014677658.1"/>
    </source>
</evidence>
<evidence type="ECO:0000256" key="2">
    <source>
        <dbReference type="SAM" id="MobiDB-lite"/>
    </source>
</evidence>
<feature type="region of interest" description="Disordered" evidence="2">
    <location>
        <begin position="90"/>
        <end position="125"/>
    </location>
</feature>
<feature type="compositionally biased region" description="Polar residues" evidence="2">
    <location>
        <begin position="1"/>
        <end position="12"/>
    </location>
</feature>